<comment type="caution">
    <text evidence="5">The sequence shown here is derived from an EMBL/GenBank/DDBJ whole genome shotgun (WGS) entry which is preliminary data.</text>
</comment>
<dbReference type="Pfam" id="PF05615">
    <property type="entry name" value="THOC7"/>
    <property type="match status" value="1"/>
</dbReference>
<evidence type="ECO:0000256" key="3">
    <source>
        <dbReference type="SAM" id="Coils"/>
    </source>
</evidence>
<gene>
    <name evidence="5" type="ORF">HGRIS_009448</name>
</gene>
<comment type="subcellular location">
    <subcellularLocation>
        <location evidence="1">Nucleus</location>
    </subcellularLocation>
</comment>
<sequence>MAATPSTSTIPPMTLEEEDQMILSRITNDERPLRRVIKKFQTYISLVTSPVTGVSADQNTPSAATLEDAREAFLMELASFQLLLKKNAMICEAEARQVEEYHREKARIDDEHGALRGQIEQLKTGLEHAQIQRKRKIEYDNVAEKINTFPSRDELNQSIQSLENDMATIQAEHETQDRTIYSQKSSLDGIITALGSLRFIGREDATVSLVTTPVRSPSPDTQTADGDVDLSLAGNSAGSIPPDTEMDTGNPHNGAEKEEGEREEGEQEEKEEGENTPVDSETRGTSTNRTDAGEDIEMGEVEEGPSDKYKKKPREDLEEGEASDESSVLSDPPDSDDI</sequence>
<keyword evidence="6" id="KW-1185">Reference proteome</keyword>
<keyword evidence="2" id="KW-0539">Nucleus</keyword>
<evidence type="ECO:0000313" key="5">
    <source>
        <dbReference type="EMBL" id="KAL0949379.1"/>
    </source>
</evidence>
<reference evidence="6" key="1">
    <citation type="submission" date="2024-06" db="EMBL/GenBank/DDBJ databases">
        <title>Multi-omics analyses provide insights into the biosynthesis of the anticancer antibiotic pleurotin in Hohenbuehelia grisea.</title>
        <authorList>
            <person name="Weaver J.A."/>
            <person name="Alberti F."/>
        </authorList>
    </citation>
    <scope>NUCLEOTIDE SEQUENCE [LARGE SCALE GENOMIC DNA]</scope>
    <source>
        <strain evidence="6">T-177</strain>
    </source>
</reference>
<feature type="compositionally biased region" description="Acidic residues" evidence="4">
    <location>
        <begin position="261"/>
        <end position="274"/>
    </location>
</feature>
<organism evidence="5 6">
    <name type="scientific">Hohenbuehelia grisea</name>
    <dbReference type="NCBI Taxonomy" id="104357"/>
    <lineage>
        <taxon>Eukaryota</taxon>
        <taxon>Fungi</taxon>
        <taxon>Dikarya</taxon>
        <taxon>Basidiomycota</taxon>
        <taxon>Agaricomycotina</taxon>
        <taxon>Agaricomycetes</taxon>
        <taxon>Agaricomycetidae</taxon>
        <taxon>Agaricales</taxon>
        <taxon>Pleurotineae</taxon>
        <taxon>Pleurotaceae</taxon>
        <taxon>Hohenbuehelia</taxon>
    </lineage>
</organism>
<name>A0ABR3J1A0_9AGAR</name>
<protein>
    <submittedName>
        <fullName evidence="5">Uncharacterized protein</fullName>
    </submittedName>
</protein>
<dbReference type="InterPro" id="IPR008501">
    <property type="entry name" value="THOC7/Mft1"/>
</dbReference>
<evidence type="ECO:0000256" key="2">
    <source>
        <dbReference type="ARBA" id="ARBA00023242"/>
    </source>
</evidence>
<accession>A0ABR3J1A0</accession>
<evidence type="ECO:0000313" key="6">
    <source>
        <dbReference type="Proteomes" id="UP001556367"/>
    </source>
</evidence>
<dbReference type="EMBL" id="JASNQZ010000012">
    <property type="protein sequence ID" value="KAL0949379.1"/>
    <property type="molecule type" value="Genomic_DNA"/>
</dbReference>
<keyword evidence="3" id="KW-0175">Coiled coil</keyword>
<feature type="compositionally biased region" description="Polar residues" evidence="4">
    <location>
        <begin position="277"/>
        <end position="290"/>
    </location>
</feature>
<evidence type="ECO:0000256" key="1">
    <source>
        <dbReference type="ARBA" id="ARBA00004123"/>
    </source>
</evidence>
<feature type="compositionally biased region" description="Polar residues" evidence="4">
    <location>
        <begin position="211"/>
        <end position="224"/>
    </location>
</feature>
<feature type="region of interest" description="Disordered" evidence="4">
    <location>
        <begin position="211"/>
        <end position="338"/>
    </location>
</feature>
<proteinExistence type="predicted"/>
<feature type="coiled-coil region" evidence="3">
    <location>
        <begin position="152"/>
        <end position="179"/>
    </location>
</feature>
<dbReference type="Proteomes" id="UP001556367">
    <property type="component" value="Unassembled WGS sequence"/>
</dbReference>
<evidence type="ECO:0000256" key="4">
    <source>
        <dbReference type="SAM" id="MobiDB-lite"/>
    </source>
</evidence>
<feature type="compositionally biased region" description="Acidic residues" evidence="4">
    <location>
        <begin position="293"/>
        <end position="304"/>
    </location>
</feature>